<evidence type="ECO:0000313" key="1">
    <source>
        <dbReference type="EMBL" id="KAG2091514.1"/>
    </source>
</evidence>
<sequence length="89" mass="9820">MPSLCVTSLILMSRSFMSRVFKADVVLDNQDNAQGDDVPEVFKSSGSRAESTYTTHILSTPMAAPWQNQRQLISGLNCATKCYRALCSE</sequence>
<keyword evidence="2" id="KW-1185">Reference proteome</keyword>
<evidence type="ECO:0000313" key="2">
    <source>
        <dbReference type="Proteomes" id="UP000823399"/>
    </source>
</evidence>
<protein>
    <submittedName>
        <fullName evidence="1">Uncharacterized protein</fullName>
    </submittedName>
</protein>
<dbReference type="AlphaFoldDB" id="A0A9P7EVI0"/>
<comment type="caution">
    <text evidence="1">The sequence shown here is derived from an EMBL/GenBank/DDBJ whole genome shotgun (WGS) entry which is preliminary data.</text>
</comment>
<dbReference type="RefSeq" id="XP_041286563.1">
    <property type="nucleotide sequence ID" value="XM_041429879.1"/>
</dbReference>
<organism evidence="1 2">
    <name type="scientific">Suillus discolor</name>
    <dbReference type="NCBI Taxonomy" id="1912936"/>
    <lineage>
        <taxon>Eukaryota</taxon>
        <taxon>Fungi</taxon>
        <taxon>Dikarya</taxon>
        <taxon>Basidiomycota</taxon>
        <taxon>Agaricomycotina</taxon>
        <taxon>Agaricomycetes</taxon>
        <taxon>Agaricomycetidae</taxon>
        <taxon>Boletales</taxon>
        <taxon>Suillineae</taxon>
        <taxon>Suillaceae</taxon>
        <taxon>Suillus</taxon>
    </lineage>
</organism>
<name>A0A9P7EVI0_9AGAM</name>
<dbReference type="GeneID" id="64692138"/>
<dbReference type="EMBL" id="JABBWM010000096">
    <property type="protein sequence ID" value="KAG2091514.1"/>
    <property type="molecule type" value="Genomic_DNA"/>
</dbReference>
<dbReference type="Proteomes" id="UP000823399">
    <property type="component" value="Unassembled WGS sequence"/>
</dbReference>
<reference evidence="1" key="1">
    <citation type="journal article" date="2020" name="New Phytol.">
        <title>Comparative genomics reveals dynamic genome evolution in host specialist ectomycorrhizal fungi.</title>
        <authorList>
            <person name="Lofgren L.A."/>
            <person name="Nguyen N.H."/>
            <person name="Vilgalys R."/>
            <person name="Ruytinx J."/>
            <person name="Liao H.L."/>
            <person name="Branco S."/>
            <person name="Kuo A."/>
            <person name="LaButti K."/>
            <person name="Lipzen A."/>
            <person name="Andreopoulos W."/>
            <person name="Pangilinan J."/>
            <person name="Riley R."/>
            <person name="Hundley H."/>
            <person name="Na H."/>
            <person name="Barry K."/>
            <person name="Grigoriev I.V."/>
            <person name="Stajich J.E."/>
            <person name="Kennedy P.G."/>
        </authorList>
    </citation>
    <scope>NUCLEOTIDE SEQUENCE</scope>
    <source>
        <strain evidence="1">FC423</strain>
    </source>
</reference>
<accession>A0A9P7EVI0</accession>
<proteinExistence type="predicted"/>
<gene>
    <name evidence="1" type="ORF">F5147DRAFT_439791</name>
</gene>
<dbReference type="OrthoDB" id="10681065at2759"/>